<dbReference type="PANTHER" id="PTHR46910:SF3">
    <property type="entry name" value="HALOTOLERANCE PROTEIN 9-RELATED"/>
    <property type="match status" value="1"/>
</dbReference>
<evidence type="ECO:0000256" key="3">
    <source>
        <dbReference type="ARBA" id="ARBA00023125"/>
    </source>
</evidence>
<dbReference type="InterPro" id="IPR036864">
    <property type="entry name" value="Zn2-C6_fun-type_DNA-bd_sf"/>
</dbReference>
<evidence type="ECO:0000313" key="8">
    <source>
        <dbReference type="Proteomes" id="UP000070544"/>
    </source>
</evidence>
<keyword evidence="8" id="KW-1185">Reference proteome</keyword>
<evidence type="ECO:0000313" key="7">
    <source>
        <dbReference type="EMBL" id="KXS10185.1"/>
    </source>
</evidence>
<name>A0A139A0Y6_GONPJ</name>
<keyword evidence="4" id="KW-0539">Nucleus</keyword>
<proteinExistence type="predicted"/>
<dbReference type="OrthoDB" id="2123952at2759"/>
<feature type="domain" description="Zn(2)-C6 fungal-type" evidence="6">
    <location>
        <begin position="23"/>
        <end position="52"/>
    </location>
</feature>
<dbReference type="InterPro" id="IPR050987">
    <property type="entry name" value="AtrR-like"/>
</dbReference>
<dbReference type="GO" id="GO:0000981">
    <property type="term" value="F:DNA-binding transcription factor activity, RNA polymerase II-specific"/>
    <property type="evidence" value="ECO:0007669"/>
    <property type="project" value="InterPro"/>
</dbReference>
<keyword evidence="2" id="KW-0479">Metal-binding</keyword>
<dbReference type="GO" id="GO:0006351">
    <property type="term" value="P:DNA-templated transcription"/>
    <property type="evidence" value="ECO:0007669"/>
    <property type="project" value="InterPro"/>
</dbReference>
<comment type="subcellular location">
    <subcellularLocation>
        <location evidence="1">Nucleus</location>
    </subcellularLocation>
</comment>
<reference evidence="7 8" key="1">
    <citation type="journal article" date="2015" name="Genome Biol. Evol.">
        <title>Phylogenomic analyses indicate that early fungi evolved digesting cell walls of algal ancestors of land plants.</title>
        <authorList>
            <person name="Chang Y."/>
            <person name="Wang S."/>
            <person name="Sekimoto S."/>
            <person name="Aerts A.L."/>
            <person name="Choi C."/>
            <person name="Clum A."/>
            <person name="LaButti K.M."/>
            <person name="Lindquist E.A."/>
            <person name="Yee Ngan C."/>
            <person name="Ohm R.A."/>
            <person name="Salamov A.A."/>
            <person name="Grigoriev I.V."/>
            <person name="Spatafora J.W."/>
            <person name="Berbee M.L."/>
        </authorList>
    </citation>
    <scope>NUCLEOTIDE SEQUENCE [LARGE SCALE GENOMIC DNA]</scope>
    <source>
        <strain evidence="7 8">JEL478</strain>
    </source>
</reference>
<dbReference type="CDD" id="cd12148">
    <property type="entry name" value="fungal_TF_MHR"/>
    <property type="match status" value="1"/>
</dbReference>
<dbReference type="SUPFAM" id="SSF57701">
    <property type="entry name" value="Zn2/Cys6 DNA-binding domain"/>
    <property type="match status" value="1"/>
</dbReference>
<dbReference type="InterPro" id="IPR007219">
    <property type="entry name" value="XnlR_reg_dom"/>
</dbReference>
<evidence type="ECO:0000256" key="2">
    <source>
        <dbReference type="ARBA" id="ARBA00022723"/>
    </source>
</evidence>
<protein>
    <recommendedName>
        <fullName evidence="6">Zn(2)-C6 fungal-type domain-containing protein</fullName>
    </recommendedName>
</protein>
<accession>A0A139A0Y6</accession>
<evidence type="ECO:0000256" key="5">
    <source>
        <dbReference type="SAM" id="MobiDB-lite"/>
    </source>
</evidence>
<dbReference type="CDD" id="cd00067">
    <property type="entry name" value="GAL4"/>
    <property type="match status" value="1"/>
</dbReference>
<dbReference type="PROSITE" id="PS00463">
    <property type="entry name" value="ZN2_CY6_FUNGAL_1"/>
    <property type="match status" value="1"/>
</dbReference>
<dbReference type="PROSITE" id="PS50048">
    <property type="entry name" value="ZN2_CY6_FUNGAL_2"/>
    <property type="match status" value="1"/>
</dbReference>
<dbReference type="PANTHER" id="PTHR46910">
    <property type="entry name" value="TRANSCRIPTION FACTOR PDR1"/>
    <property type="match status" value="1"/>
</dbReference>
<dbReference type="AlphaFoldDB" id="A0A139A0Y6"/>
<dbReference type="SMART" id="SM00066">
    <property type="entry name" value="GAL4"/>
    <property type="match status" value="1"/>
</dbReference>
<evidence type="ECO:0000256" key="4">
    <source>
        <dbReference type="ARBA" id="ARBA00023242"/>
    </source>
</evidence>
<dbReference type="GO" id="GO:0003677">
    <property type="term" value="F:DNA binding"/>
    <property type="evidence" value="ECO:0007669"/>
    <property type="project" value="UniProtKB-KW"/>
</dbReference>
<dbReference type="GO" id="GO:0005634">
    <property type="term" value="C:nucleus"/>
    <property type="evidence" value="ECO:0007669"/>
    <property type="project" value="UniProtKB-SubCell"/>
</dbReference>
<sequence length="708" mass="79144">MASIAVAQESDDDGKQSIYVKRSCDRCRQLREKCDKGIPCQRCKEIGNRCIRDRAVRKRGPRKGWLDSLYSRVLYIERMRSRHDLRRCALSVVGSNSAHDLVARALQNIEGFFEDLPAAGRRDGTLMHAAGCSSKRQHGDESVPLLNTSWQPDWILEETAGSNVALYQQVLNGPELEVPLIIEHESVSSTQNLGKHSQVSNDPSSQADKFETTPSDTFPETLAVGSSTSALSALSLASTVAYSLVAPDTITPNPSLDTEGRVDFKPCVLNLIITRSFAYLLTHRTLYPTSPSFEPSILSQPDPLLLYGLMCLGALVSLYPHMPVLQEGSSPQPTTDRSQISAESLQSIVSQTQDLRRLYVWNTSTASLAPREECLRIGNYSFHKGLKILFRNLNTPQTLRRPHVIESVLYLSRYANLAAPEAVEPLIAIAVQMSREQGLFNVENEELVQILSSAQEVEARKRTAWSVFLADIQCALINQRAPLIKSSEMLTPLPDHEIEWVKYLGASPNCYFTICIDTTELYQIASEFYDERNMLVQCGLDTNDPGSLPGYTLCQQRLSSWRFEMLVAAEAMPNSETYRRPLFLYHFIGVVTNSPSTIRDMPFTWVSSPAFANATIHAKQITELLRLPASLIHHCACIEMAAVYYAGLIHAARLLAGTCSDDSLMDLDTHIHHLESNVAFWSRVHEFLHDLKNFRQRAVASFTPLPIN</sequence>
<dbReference type="Pfam" id="PF04082">
    <property type="entry name" value="Fungal_trans"/>
    <property type="match status" value="1"/>
</dbReference>
<dbReference type="Pfam" id="PF00172">
    <property type="entry name" value="Zn_clus"/>
    <property type="match status" value="1"/>
</dbReference>
<dbReference type="Proteomes" id="UP000070544">
    <property type="component" value="Unassembled WGS sequence"/>
</dbReference>
<keyword evidence="3" id="KW-0238">DNA-binding</keyword>
<organism evidence="7 8">
    <name type="scientific">Gonapodya prolifera (strain JEL478)</name>
    <name type="common">Monoblepharis prolifera</name>
    <dbReference type="NCBI Taxonomy" id="1344416"/>
    <lineage>
        <taxon>Eukaryota</taxon>
        <taxon>Fungi</taxon>
        <taxon>Fungi incertae sedis</taxon>
        <taxon>Chytridiomycota</taxon>
        <taxon>Chytridiomycota incertae sedis</taxon>
        <taxon>Monoblepharidomycetes</taxon>
        <taxon>Monoblepharidales</taxon>
        <taxon>Gonapodyaceae</taxon>
        <taxon>Gonapodya</taxon>
    </lineage>
</organism>
<evidence type="ECO:0000256" key="1">
    <source>
        <dbReference type="ARBA" id="ARBA00004123"/>
    </source>
</evidence>
<feature type="region of interest" description="Disordered" evidence="5">
    <location>
        <begin position="189"/>
        <end position="214"/>
    </location>
</feature>
<dbReference type="InterPro" id="IPR001138">
    <property type="entry name" value="Zn2Cys6_DnaBD"/>
</dbReference>
<dbReference type="EMBL" id="KQ965832">
    <property type="protein sequence ID" value="KXS10185.1"/>
    <property type="molecule type" value="Genomic_DNA"/>
</dbReference>
<gene>
    <name evidence="7" type="ORF">M427DRAFT_139735</name>
</gene>
<dbReference type="Gene3D" id="4.10.240.10">
    <property type="entry name" value="Zn(2)-C6 fungal-type DNA-binding domain"/>
    <property type="match status" value="1"/>
</dbReference>
<evidence type="ECO:0000259" key="6">
    <source>
        <dbReference type="PROSITE" id="PS50048"/>
    </source>
</evidence>
<dbReference type="GO" id="GO:0008270">
    <property type="term" value="F:zinc ion binding"/>
    <property type="evidence" value="ECO:0007669"/>
    <property type="project" value="InterPro"/>
</dbReference>